<evidence type="ECO:0000313" key="1">
    <source>
        <dbReference type="EMBL" id="GCB20450.1"/>
    </source>
</evidence>
<dbReference type="AlphaFoldDB" id="A0A401KMF8"/>
<protein>
    <submittedName>
        <fullName evidence="1">Uncharacterized protein</fullName>
    </submittedName>
</protein>
<comment type="caution">
    <text evidence="1">The sequence shown here is derived from an EMBL/GenBank/DDBJ whole genome shotgun (WGS) entry which is preliminary data.</text>
</comment>
<proteinExistence type="predicted"/>
<dbReference type="Proteomes" id="UP000286921">
    <property type="component" value="Unassembled WGS sequence"/>
</dbReference>
<dbReference type="EMBL" id="BDHI01000007">
    <property type="protein sequence ID" value="GCB20450.1"/>
    <property type="molecule type" value="Genomic_DNA"/>
</dbReference>
<gene>
    <name evidence="1" type="ORF">AAWM_03335</name>
</gene>
<name>A0A401KMF8_ASPAW</name>
<keyword evidence="2" id="KW-1185">Reference proteome</keyword>
<reference evidence="1 2" key="1">
    <citation type="submission" date="2016-09" db="EMBL/GenBank/DDBJ databases">
        <title>Aspergillus awamori IFM 58123T.</title>
        <authorList>
            <person name="Kusuya Y."/>
            <person name="Shimizu M."/>
            <person name="Takahashi H."/>
            <person name="Yaguchi T."/>
        </authorList>
    </citation>
    <scope>NUCLEOTIDE SEQUENCE [LARGE SCALE GENOMIC DNA]</scope>
    <source>
        <strain evidence="1 2">IFM 58123</strain>
    </source>
</reference>
<evidence type="ECO:0000313" key="2">
    <source>
        <dbReference type="Proteomes" id="UP000286921"/>
    </source>
</evidence>
<accession>A0A401KMF8</accession>
<sequence>MEAHQMSPYAEDEYTVGWICARPIELEEGVESDVIVFSTEELNTVHNTRRPLGLYIFHSALEDYRDLAPSERAKEIQASSGRLHMSLSTKEVIVFEQPEGSYNFGEELREATAEIGPTVIEKIMDARVDGLRNMDFPNVKPVTVESNESW</sequence>
<organism evidence="1 2">
    <name type="scientific">Aspergillus awamori</name>
    <name type="common">Black koji mold</name>
    <dbReference type="NCBI Taxonomy" id="105351"/>
    <lineage>
        <taxon>Eukaryota</taxon>
        <taxon>Fungi</taxon>
        <taxon>Dikarya</taxon>
        <taxon>Ascomycota</taxon>
        <taxon>Pezizomycotina</taxon>
        <taxon>Eurotiomycetes</taxon>
        <taxon>Eurotiomycetidae</taxon>
        <taxon>Eurotiales</taxon>
        <taxon>Aspergillaceae</taxon>
        <taxon>Aspergillus</taxon>
    </lineage>
</organism>